<keyword evidence="4" id="KW-0436">Ligase</keyword>
<accession>A0A934MHX4</accession>
<comment type="caution">
    <text evidence="11">The sequence shown here is derived from an EMBL/GenBank/DDBJ whole genome shotgun (WGS) entry which is preliminary data.</text>
</comment>
<dbReference type="AlphaFoldDB" id="A0A934MHX4"/>
<evidence type="ECO:0000256" key="6">
    <source>
        <dbReference type="ARBA" id="ARBA00022840"/>
    </source>
</evidence>
<organism evidence="11 12">
    <name type="scientific">Acuticoccus mangrovi</name>
    <dbReference type="NCBI Taxonomy" id="2796142"/>
    <lineage>
        <taxon>Bacteria</taxon>
        <taxon>Pseudomonadati</taxon>
        <taxon>Pseudomonadota</taxon>
        <taxon>Alphaproteobacteria</taxon>
        <taxon>Hyphomicrobiales</taxon>
        <taxon>Amorphaceae</taxon>
        <taxon>Acuticoccus</taxon>
    </lineage>
</organism>
<evidence type="ECO:0000313" key="12">
    <source>
        <dbReference type="Proteomes" id="UP000609531"/>
    </source>
</evidence>
<evidence type="ECO:0000256" key="1">
    <source>
        <dbReference type="ARBA" id="ARBA00005171"/>
    </source>
</evidence>
<evidence type="ECO:0000256" key="9">
    <source>
        <dbReference type="ARBA" id="ARBA00047781"/>
    </source>
</evidence>
<dbReference type="GO" id="GO:0042802">
    <property type="term" value="F:identical protein binding"/>
    <property type="evidence" value="ECO:0007669"/>
    <property type="project" value="TreeGrafter"/>
</dbReference>
<evidence type="ECO:0000256" key="4">
    <source>
        <dbReference type="ARBA" id="ARBA00022598"/>
    </source>
</evidence>
<feature type="domain" description="Glutamine amidotransferase" evidence="10">
    <location>
        <begin position="186"/>
        <end position="350"/>
    </location>
</feature>
<evidence type="ECO:0000259" key="10">
    <source>
        <dbReference type="Pfam" id="PF00117"/>
    </source>
</evidence>
<evidence type="ECO:0000313" key="11">
    <source>
        <dbReference type="EMBL" id="MBJ3776561.1"/>
    </source>
</evidence>
<evidence type="ECO:0000256" key="3">
    <source>
        <dbReference type="ARBA" id="ARBA00012291"/>
    </source>
</evidence>
<comment type="catalytic activity">
    <reaction evidence="9">
        <text>UTP + L-glutamine + ATP + H2O = CTP + L-glutamate + ADP + phosphate + 2 H(+)</text>
        <dbReference type="Rhea" id="RHEA:26426"/>
        <dbReference type="ChEBI" id="CHEBI:15377"/>
        <dbReference type="ChEBI" id="CHEBI:15378"/>
        <dbReference type="ChEBI" id="CHEBI:29985"/>
        <dbReference type="ChEBI" id="CHEBI:30616"/>
        <dbReference type="ChEBI" id="CHEBI:37563"/>
        <dbReference type="ChEBI" id="CHEBI:43474"/>
        <dbReference type="ChEBI" id="CHEBI:46398"/>
        <dbReference type="ChEBI" id="CHEBI:58359"/>
        <dbReference type="ChEBI" id="CHEBI:456216"/>
        <dbReference type="EC" id="6.3.4.2"/>
    </reaction>
</comment>
<protein>
    <recommendedName>
        <fullName evidence="3">CTP synthase (glutamine hydrolyzing)</fullName>
        <ecNumber evidence="3">6.3.4.2</ecNumber>
    </recommendedName>
</protein>
<dbReference type="EC" id="6.3.4.2" evidence="3"/>
<keyword evidence="6" id="KW-0067">ATP-binding</keyword>
<dbReference type="Proteomes" id="UP000609531">
    <property type="component" value="Unassembled WGS sequence"/>
</dbReference>
<dbReference type="GO" id="GO:0016787">
    <property type="term" value="F:hydrolase activity"/>
    <property type="evidence" value="ECO:0007669"/>
    <property type="project" value="UniProtKB-KW"/>
</dbReference>
<name>A0A934MHX4_9HYPH</name>
<dbReference type="GO" id="GO:0006241">
    <property type="term" value="P:CTP biosynthetic process"/>
    <property type="evidence" value="ECO:0007669"/>
    <property type="project" value="TreeGrafter"/>
</dbReference>
<proteinExistence type="inferred from homology"/>
<sequence length="363" mass="38150">MPADHCRAAAALLGGLRAGGVRAKSDRIASELDDSLVKGSREFVTADGRPAPNGVHWLERVEGDVWTGGDDQPGADMLVVEVAPGATPPRDALVIEAADIPIATDEHGRSRLAGSVAGVPDAEIDTGDKKTGGRRLSIGVVGEAPHLRYINPIVIATLADAVDRAGAVLDLRIISSAEAAGGLPRGLDGLVLPGGSDMSQVEPQIRVAQEAWERDLPTLGLCLGMQDMALAAMRRGGWAQAVLEEIHGPGEQRGFVRMRTPDGGFRQRRGDALLTPEAGTGLAAILGGETRVRMHHNYNLAPDAREPMEAGGFRVVAVHETGVADAAEDPTRRFHVGLQGHPETGACPRLPRLWDAFIAAALD</sequence>
<dbReference type="RefSeq" id="WP_198882467.1">
    <property type="nucleotide sequence ID" value="NZ_JAEKJA010000010.1"/>
</dbReference>
<evidence type="ECO:0000256" key="7">
    <source>
        <dbReference type="ARBA" id="ARBA00022962"/>
    </source>
</evidence>
<comment type="pathway">
    <text evidence="1">Pyrimidine metabolism; CTP biosynthesis via de novo pathway; CTP from UDP: step 2/2.</text>
</comment>
<dbReference type="SUPFAM" id="SSF52317">
    <property type="entry name" value="Class I glutamine amidotransferase-like"/>
    <property type="match status" value="1"/>
</dbReference>
<dbReference type="InterPro" id="IPR029062">
    <property type="entry name" value="Class_I_gatase-like"/>
</dbReference>
<dbReference type="PANTHER" id="PTHR11550:SF0">
    <property type="entry name" value="CTP SYNTHASE-RELATED"/>
    <property type="match status" value="1"/>
</dbReference>
<dbReference type="EMBL" id="JAEKJA010000010">
    <property type="protein sequence ID" value="MBJ3776561.1"/>
    <property type="molecule type" value="Genomic_DNA"/>
</dbReference>
<dbReference type="GO" id="GO:0005524">
    <property type="term" value="F:ATP binding"/>
    <property type="evidence" value="ECO:0007669"/>
    <property type="project" value="UniProtKB-KW"/>
</dbReference>
<reference evidence="11" key="1">
    <citation type="submission" date="2020-12" db="EMBL/GenBank/DDBJ databases">
        <title>Bacterial taxonomy.</title>
        <authorList>
            <person name="Pan X."/>
        </authorList>
    </citation>
    <scope>NUCLEOTIDE SEQUENCE</scope>
    <source>
        <strain evidence="11">B2012</strain>
    </source>
</reference>
<evidence type="ECO:0000256" key="2">
    <source>
        <dbReference type="ARBA" id="ARBA00007533"/>
    </source>
</evidence>
<keyword evidence="8" id="KW-0665">Pyrimidine biosynthesis</keyword>
<evidence type="ECO:0000256" key="8">
    <source>
        <dbReference type="ARBA" id="ARBA00022975"/>
    </source>
</evidence>
<comment type="similarity">
    <text evidence="2">Belongs to the CTP synthase family.</text>
</comment>
<keyword evidence="11" id="KW-0378">Hydrolase</keyword>
<dbReference type="InterPro" id="IPR004468">
    <property type="entry name" value="CTP_synthase"/>
</dbReference>
<dbReference type="GO" id="GO:0019856">
    <property type="term" value="P:pyrimidine nucleobase biosynthetic process"/>
    <property type="evidence" value="ECO:0007669"/>
    <property type="project" value="TreeGrafter"/>
</dbReference>
<dbReference type="InterPro" id="IPR017926">
    <property type="entry name" value="GATASE"/>
</dbReference>
<dbReference type="GO" id="GO:0003883">
    <property type="term" value="F:CTP synthase activity"/>
    <property type="evidence" value="ECO:0007669"/>
    <property type="project" value="UniProtKB-EC"/>
</dbReference>
<keyword evidence="5" id="KW-0547">Nucleotide-binding</keyword>
<gene>
    <name evidence="11" type="ORF">JCR33_12720</name>
</gene>
<evidence type="ECO:0000256" key="5">
    <source>
        <dbReference type="ARBA" id="ARBA00022741"/>
    </source>
</evidence>
<dbReference type="Pfam" id="PF00117">
    <property type="entry name" value="GATase"/>
    <property type="match status" value="1"/>
</dbReference>
<dbReference type="Gene3D" id="3.40.50.880">
    <property type="match status" value="1"/>
</dbReference>
<dbReference type="PANTHER" id="PTHR11550">
    <property type="entry name" value="CTP SYNTHASE"/>
    <property type="match status" value="1"/>
</dbReference>
<dbReference type="PROSITE" id="PS51273">
    <property type="entry name" value="GATASE_TYPE_1"/>
    <property type="match status" value="1"/>
</dbReference>
<keyword evidence="12" id="KW-1185">Reference proteome</keyword>
<keyword evidence="7" id="KW-0315">Glutamine amidotransferase</keyword>